<sequence>MADIIFTPSGDEAFDRKVRRDHKAGKLNRIASGIYAEPSAEPIEVLVRRNWFKIVGKLVPDGVATDRTGMDGKPWRDASSGDVQTDAFVFMSAPRTRDIIRAPGLVINFREGKGPVEGDIPYLGTWLAGPIRKLLDNLTPSRATGSGPSRTTGAAAVEAQLDSLCSTHGEAHLNHIRDAARDLAPLIDREKEFIVLNNLIGALLRTREATVSTRQGRARAAGAPLDPHCIGRLVKLVDYLQTRAPVSILNADTTPERKTAGAFMEAYFSNFIEGTEFPVGEAVEIVFQGKMPDARPEDGHDILGTYLQLVDLGDRSAAAVDADAFIDEIQERHRLLMEARPSVRPGLFKTRPNKAGDTSFVAPDLVAGTLREGMTIFRSISDPFSRALFVHFLLSDVHPFNDGNGRLSRIMMTKELAAAGLSRIVVPTVYRNDYLDALRALSRRGEPSIFVRALEFCQRVSAACSAPSTDAAIEAWARAYAFCEDGRHARLTIPDPSIPIETRGGVSAPVDYWTSIDPSGNQPFSL</sequence>
<feature type="domain" description="Fido" evidence="3">
    <location>
        <begin position="324"/>
        <end position="459"/>
    </location>
</feature>
<protein>
    <submittedName>
        <fullName evidence="4">Cell filamentation protein Fic</fullName>
    </submittedName>
</protein>
<dbReference type="PANTHER" id="PTHR13504:SF38">
    <property type="entry name" value="FIDO DOMAIN-CONTAINING PROTEIN"/>
    <property type="match status" value="1"/>
</dbReference>
<dbReference type="InterPro" id="IPR040198">
    <property type="entry name" value="Fido_containing"/>
</dbReference>
<evidence type="ECO:0000259" key="3">
    <source>
        <dbReference type="PROSITE" id="PS51459"/>
    </source>
</evidence>
<dbReference type="SUPFAM" id="SSF140931">
    <property type="entry name" value="Fic-like"/>
    <property type="match status" value="1"/>
</dbReference>
<keyword evidence="2" id="KW-0547">Nucleotide-binding</keyword>
<feature type="active site" evidence="1">
    <location>
        <position position="398"/>
    </location>
</feature>
<dbReference type="GO" id="GO:0005524">
    <property type="term" value="F:ATP binding"/>
    <property type="evidence" value="ECO:0007669"/>
    <property type="project" value="UniProtKB-KW"/>
</dbReference>
<dbReference type="RefSeq" id="WP_140928757.1">
    <property type="nucleotide sequence ID" value="NZ_VFSU01000029.1"/>
</dbReference>
<comment type="caution">
    <text evidence="4">The sequence shown here is derived from an EMBL/GenBank/DDBJ whole genome shotgun (WGS) entry which is preliminary data.</text>
</comment>
<dbReference type="OrthoDB" id="9813719at2"/>
<dbReference type="AlphaFoldDB" id="A0A501XGI2"/>
<reference evidence="4 5" key="1">
    <citation type="submission" date="2019-06" db="EMBL/GenBank/DDBJ databases">
        <authorList>
            <person name="Lee I."/>
            <person name="Jang G.I."/>
            <person name="Hwang C.Y."/>
        </authorList>
    </citation>
    <scope>NUCLEOTIDE SEQUENCE [LARGE SCALE GENOMIC DNA]</scope>
    <source>
        <strain evidence="4 5">PAMC 28131</strain>
    </source>
</reference>
<gene>
    <name evidence="4" type="ORF">FJQ54_12480</name>
</gene>
<evidence type="ECO:0000313" key="5">
    <source>
        <dbReference type="Proteomes" id="UP000319897"/>
    </source>
</evidence>
<name>A0A501XGI2_9SPHN</name>
<evidence type="ECO:0000313" key="4">
    <source>
        <dbReference type="EMBL" id="TPE59748.1"/>
    </source>
</evidence>
<dbReference type="InterPro" id="IPR003812">
    <property type="entry name" value="Fido"/>
</dbReference>
<dbReference type="Proteomes" id="UP000319897">
    <property type="component" value="Unassembled WGS sequence"/>
</dbReference>
<dbReference type="Gene3D" id="1.10.3290.10">
    <property type="entry name" value="Fido-like domain"/>
    <property type="match status" value="1"/>
</dbReference>
<organism evidence="4 5">
    <name type="scientific">Sandaracinobacter neustonicus</name>
    <dbReference type="NCBI Taxonomy" id="1715348"/>
    <lineage>
        <taxon>Bacteria</taxon>
        <taxon>Pseudomonadati</taxon>
        <taxon>Pseudomonadota</taxon>
        <taxon>Alphaproteobacteria</taxon>
        <taxon>Sphingomonadales</taxon>
        <taxon>Sphingosinicellaceae</taxon>
        <taxon>Sandaracinobacter</taxon>
    </lineage>
</organism>
<dbReference type="EMBL" id="VFSU01000029">
    <property type="protein sequence ID" value="TPE59748.1"/>
    <property type="molecule type" value="Genomic_DNA"/>
</dbReference>
<feature type="binding site" evidence="2">
    <location>
        <begin position="402"/>
        <end position="409"/>
    </location>
    <ligand>
        <name>ATP</name>
        <dbReference type="ChEBI" id="CHEBI:30616"/>
    </ligand>
</feature>
<keyword evidence="5" id="KW-1185">Reference proteome</keyword>
<dbReference type="InterPro" id="IPR036597">
    <property type="entry name" value="Fido-like_dom_sf"/>
</dbReference>
<evidence type="ECO:0000256" key="1">
    <source>
        <dbReference type="PIRSR" id="PIRSR640198-1"/>
    </source>
</evidence>
<dbReference type="PROSITE" id="PS51459">
    <property type="entry name" value="FIDO"/>
    <property type="match status" value="1"/>
</dbReference>
<keyword evidence="2" id="KW-0067">ATP-binding</keyword>
<dbReference type="Pfam" id="PF02661">
    <property type="entry name" value="Fic"/>
    <property type="match status" value="1"/>
</dbReference>
<evidence type="ECO:0000256" key="2">
    <source>
        <dbReference type="PIRSR" id="PIRSR640198-2"/>
    </source>
</evidence>
<dbReference type="PANTHER" id="PTHR13504">
    <property type="entry name" value="FIDO DOMAIN-CONTAINING PROTEIN DDB_G0283145"/>
    <property type="match status" value="1"/>
</dbReference>
<proteinExistence type="predicted"/>
<accession>A0A501XGI2</accession>